<keyword evidence="3" id="KW-1185">Reference proteome</keyword>
<dbReference type="AlphaFoldDB" id="C4JUP0"/>
<dbReference type="EMBL" id="CH476617">
    <property type="protein sequence ID" value="EEP80001.1"/>
    <property type="molecule type" value="Genomic_DNA"/>
</dbReference>
<feature type="compositionally biased region" description="Basic and acidic residues" evidence="1">
    <location>
        <begin position="135"/>
        <end position="150"/>
    </location>
</feature>
<dbReference type="InParanoid" id="C4JUP0"/>
<accession>C4JUP0</accession>
<reference evidence="3" key="1">
    <citation type="journal article" date="2009" name="Genome Res.">
        <title>Comparative genomic analyses of the human fungal pathogens Coccidioides and their relatives.</title>
        <authorList>
            <person name="Sharpton T.J."/>
            <person name="Stajich J.E."/>
            <person name="Rounsley S.D."/>
            <person name="Gardner M.J."/>
            <person name="Wortman J.R."/>
            <person name="Jordar V.S."/>
            <person name="Maiti R."/>
            <person name="Kodira C.D."/>
            <person name="Neafsey D.E."/>
            <person name="Zeng Q."/>
            <person name="Hung C.-Y."/>
            <person name="McMahan C."/>
            <person name="Muszewska A."/>
            <person name="Grynberg M."/>
            <person name="Mandel M.A."/>
            <person name="Kellner E.M."/>
            <person name="Barker B.M."/>
            <person name="Galgiani J.N."/>
            <person name="Orbach M.J."/>
            <person name="Kirkland T.N."/>
            <person name="Cole G.T."/>
            <person name="Henn M.R."/>
            <person name="Birren B.W."/>
            <person name="Taylor J.W."/>
        </authorList>
    </citation>
    <scope>NUCLEOTIDE SEQUENCE [LARGE SCALE GENOMIC DNA]</scope>
    <source>
        <strain evidence="3">UAMH 1704</strain>
    </source>
</reference>
<evidence type="ECO:0000256" key="1">
    <source>
        <dbReference type="SAM" id="MobiDB-lite"/>
    </source>
</evidence>
<sequence>MSAAYNDSTPAHIPQRHKESKKRSREGDEWVNHDFQQPANSRVKRQRQFLEPRYPSEIENDAVENPPYIPVIDVEDISDEVEARLKLKEEARRNRMGKKDRKRKRDSTGSVTGNSTGVNDAVPKRKRSKLTGDPGRNHERGQGAETEKRHVEMRHR</sequence>
<dbReference type="VEuPathDB" id="FungiDB:UREG_04843"/>
<organism evidence="2 3">
    <name type="scientific">Uncinocarpus reesii (strain UAMH 1704)</name>
    <dbReference type="NCBI Taxonomy" id="336963"/>
    <lineage>
        <taxon>Eukaryota</taxon>
        <taxon>Fungi</taxon>
        <taxon>Dikarya</taxon>
        <taxon>Ascomycota</taxon>
        <taxon>Pezizomycotina</taxon>
        <taxon>Eurotiomycetes</taxon>
        <taxon>Eurotiomycetidae</taxon>
        <taxon>Onygenales</taxon>
        <taxon>Onygenaceae</taxon>
        <taxon>Uncinocarpus</taxon>
    </lineage>
</organism>
<name>C4JUP0_UNCRE</name>
<evidence type="ECO:0000313" key="3">
    <source>
        <dbReference type="Proteomes" id="UP000002058"/>
    </source>
</evidence>
<dbReference type="KEGG" id="ure:UREG_04843"/>
<feature type="compositionally biased region" description="Polar residues" evidence="1">
    <location>
        <begin position="108"/>
        <end position="118"/>
    </location>
</feature>
<evidence type="ECO:0000313" key="2">
    <source>
        <dbReference type="EMBL" id="EEP80001.1"/>
    </source>
</evidence>
<dbReference type="Proteomes" id="UP000002058">
    <property type="component" value="Unassembled WGS sequence"/>
</dbReference>
<feature type="region of interest" description="Disordered" evidence="1">
    <location>
        <begin position="1"/>
        <end position="69"/>
    </location>
</feature>
<gene>
    <name evidence="2" type="ORF">UREG_04843</name>
</gene>
<proteinExistence type="predicted"/>
<dbReference type="RefSeq" id="XP_002584154.1">
    <property type="nucleotide sequence ID" value="XM_002584108.1"/>
</dbReference>
<dbReference type="GeneID" id="8441154"/>
<feature type="compositionally biased region" description="Basic residues" evidence="1">
    <location>
        <begin position="14"/>
        <end position="24"/>
    </location>
</feature>
<dbReference type="HOGENOM" id="CLU_1688043_0_0_1"/>
<dbReference type="OrthoDB" id="4509809at2759"/>
<feature type="region of interest" description="Disordered" evidence="1">
    <location>
        <begin position="87"/>
        <end position="156"/>
    </location>
</feature>
<protein>
    <submittedName>
        <fullName evidence="2">Uncharacterized protein</fullName>
    </submittedName>
</protein>
<feature type="compositionally biased region" description="Basic residues" evidence="1">
    <location>
        <begin position="94"/>
        <end position="105"/>
    </location>
</feature>